<evidence type="ECO:0000259" key="17">
    <source>
        <dbReference type="PROSITE" id="PS50873"/>
    </source>
</evidence>
<evidence type="ECO:0000256" key="3">
    <source>
        <dbReference type="ARBA" id="ARBA00012313"/>
    </source>
</evidence>
<comment type="cofactor">
    <cofactor evidence="12">
        <name>heme b</name>
        <dbReference type="ChEBI" id="CHEBI:60344"/>
    </cofactor>
    <text evidence="12">Binds 1 heme b (iron(II)-protoporphyrin IX) group per subunit.</text>
</comment>
<feature type="binding site" evidence="12">
    <location>
        <position position="73"/>
    </location>
    <ligand>
        <name>Ca(2+)</name>
        <dbReference type="ChEBI" id="CHEBI:29108"/>
        <label>1</label>
    </ligand>
</feature>
<keyword evidence="19" id="KW-1185">Reference proteome</keyword>
<feature type="site" description="Transition state stabilizer" evidence="13">
    <location>
        <position position="61"/>
    </location>
</feature>
<keyword evidence="8 12" id="KW-0408">Iron</keyword>
<evidence type="ECO:0000256" key="2">
    <source>
        <dbReference type="ARBA" id="ARBA00002322"/>
    </source>
</evidence>
<evidence type="ECO:0000256" key="6">
    <source>
        <dbReference type="ARBA" id="ARBA00022723"/>
    </source>
</evidence>
<gene>
    <name evidence="18" type="ORF">AXG93_4510s1220</name>
</gene>
<feature type="active site" description="Proton acceptor" evidence="11">
    <location>
        <position position="65"/>
    </location>
</feature>
<dbReference type="InterPro" id="IPR010255">
    <property type="entry name" value="Haem_peroxidase_sf"/>
</dbReference>
<dbReference type="InterPro" id="IPR019794">
    <property type="entry name" value="Peroxidases_AS"/>
</dbReference>
<dbReference type="FunFam" id="1.10.420.10:FF:000001">
    <property type="entry name" value="Peroxidase"/>
    <property type="match status" value="1"/>
</dbReference>
<evidence type="ECO:0000256" key="5">
    <source>
        <dbReference type="ARBA" id="ARBA00022617"/>
    </source>
</evidence>
<evidence type="ECO:0000256" key="10">
    <source>
        <dbReference type="ARBA" id="ARBA00023324"/>
    </source>
</evidence>
<evidence type="ECO:0000256" key="11">
    <source>
        <dbReference type="PIRSR" id="PIRSR600823-1"/>
    </source>
</evidence>
<feature type="binding site" evidence="12">
    <location>
        <position position="87"/>
    </location>
    <ligand>
        <name>Ca(2+)</name>
        <dbReference type="ChEBI" id="CHEBI:29108"/>
        <label>1</label>
    </ligand>
</feature>
<dbReference type="PANTHER" id="PTHR31517">
    <property type="match status" value="1"/>
</dbReference>
<dbReference type="FunFam" id="1.10.520.10:FF:000008">
    <property type="entry name" value="Peroxidase"/>
    <property type="match status" value="1"/>
</dbReference>
<comment type="caution">
    <text evidence="18">The sequence shown here is derived from an EMBL/GenBank/DDBJ whole genome shotgun (WGS) entry which is preliminary data.</text>
</comment>
<evidence type="ECO:0000256" key="7">
    <source>
        <dbReference type="ARBA" id="ARBA00023002"/>
    </source>
</evidence>
<feature type="binding site" evidence="12">
    <location>
        <position position="75"/>
    </location>
    <ligand>
        <name>Ca(2+)</name>
        <dbReference type="ChEBI" id="CHEBI:29108"/>
        <label>1</label>
    </ligand>
</feature>
<keyword evidence="12" id="KW-0106">Calcium</keyword>
<dbReference type="PRINTS" id="PR00461">
    <property type="entry name" value="PLPEROXIDASE"/>
</dbReference>
<dbReference type="Proteomes" id="UP000077202">
    <property type="component" value="Unassembled WGS sequence"/>
</dbReference>
<dbReference type="InterPro" id="IPR002016">
    <property type="entry name" value="Haem_peroxidase"/>
</dbReference>
<dbReference type="PRINTS" id="PR00458">
    <property type="entry name" value="PEROXIDASE"/>
</dbReference>
<evidence type="ECO:0000256" key="8">
    <source>
        <dbReference type="ARBA" id="ARBA00023004"/>
    </source>
</evidence>
<feature type="domain" description="Plant heme peroxidase family profile" evidence="17">
    <location>
        <begin position="24"/>
        <end position="278"/>
    </location>
</feature>
<evidence type="ECO:0000256" key="9">
    <source>
        <dbReference type="ARBA" id="ARBA00023157"/>
    </source>
</evidence>
<dbReference type="Pfam" id="PF00141">
    <property type="entry name" value="peroxidase"/>
    <property type="match status" value="1"/>
</dbReference>
<feature type="signal peptide" evidence="16">
    <location>
        <begin position="1"/>
        <end position="22"/>
    </location>
</feature>
<dbReference type="InterPro" id="IPR033905">
    <property type="entry name" value="Secretory_peroxidase"/>
</dbReference>
<dbReference type="CDD" id="cd00693">
    <property type="entry name" value="secretory_peroxidase"/>
    <property type="match status" value="1"/>
</dbReference>
<dbReference type="PROSITE" id="PS50873">
    <property type="entry name" value="PEROXIDASE_4"/>
    <property type="match status" value="1"/>
</dbReference>
<evidence type="ECO:0000313" key="18">
    <source>
        <dbReference type="EMBL" id="OAE31346.1"/>
    </source>
</evidence>
<dbReference type="GO" id="GO:0042744">
    <property type="term" value="P:hydrogen peroxide catabolic process"/>
    <property type="evidence" value="ECO:0007669"/>
    <property type="project" value="UniProtKB-KW"/>
</dbReference>
<evidence type="ECO:0000256" key="16">
    <source>
        <dbReference type="SAM" id="SignalP"/>
    </source>
</evidence>
<dbReference type="PANTHER" id="PTHR31517:SF84">
    <property type="entry name" value="PEROXIDASE"/>
    <property type="match status" value="1"/>
</dbReference>
<comment type="similarity">
    <text evidence="15">Belongs to the peroxidase family.</text>
</comment>
<comment type="function">
    <text evidence="2">Removal of H(2)O(2), oxidation of toxic reductants, biosynthesis and degradation of lignin, suberization, auxin catabolism, response to environmental stresses such as wounding, pathogen attack and oxidative stress. These functions might be dependent on each isozyme/isoform in each plant tissue.</text>
</comment>
<name>A0A176WGS1_MARPO</name>
<dbReference type="GO" id="GO:0046872">
    <property type="term" value="F:metal ion binding"/>
    <property type="evidence" value="ECO:0007669"/>
    <property type="project" value="UniProtKB-KW"/>
</dbReference>
<evidence type="ECO:0000313" key="19">
    <source>
        <dbReference type="Proteomes" id="UP000077202"/>
    </source>
</evidence>
<dbReference type="EC" id="1.11.1.7" evidence="3"/>
<feature type="disulfide bond" evidence="14">
    <location>
        <begin position="34"/>
        <end position="113"/>
    </location>
</feature>
<evidence type="ECO:0000256" key="13">
    <source>
        <dbReference type="PIRSR" id="PIRSR600823-4"/>
    </source>
</evidence>
<keyword evidence="6 12" id="KW-0479">Metal-binding</keyword>
<sequence>MASAQVLLVALLLSISIFYAEGGALQYGFYGTSCPSAEGLVNSAVTAAINDNKRTAAGLIRLLFHDCFVEGCDASILIDSTDGNTAEKDATPNLTIQGFDVIDSAKASIEAVCPGIVSCADIVALAARDSVRQLAGISYQVETGAHSIGKAHCGAFSNRLYNFDSTSNTDPSLDSSYAANLKAMCPESNTNNETVTDLDLITPTTLDSQYYSNLINNRGLLTSDQTLYTSSSTQQQVILNANSYWWEDQFSDAMQAMGRIGVKTGSDGQIRQYCRVVKA</sequence>
<organism evidence="18 19">
    <name type="scientific">Marchantia polymorpha subsp. ruderalis</name>
    <dbReference type="NCBI Taxonomy" id="1480154"/>
    <lineage>
        <taxon>Eukaryota</taxon>
        <taxon>Viridiplantae</taxon>
        <taxon>Streptophyta</taxon>
        <taxon>Embryophyta</taxon>
        <taxon>Marchantiophyta</taxon>
        <taxon>Marchantiopsida</taxon>
        <taxon>Marchantiidae</taxon>
        <taxon>Marchantiales</taxon>
        <taxon>Marchantiaceae</taxon>
        <taxon>Marchantia</taxon>
    </lineage>
</organism>
<feature type="binding site" evidence="12">
    <location>
        <position position="207"/>
    </location>
    <ligand>
        <name>Ca(2+)</name>
        <dbReference type="ChEBI" id="CHEBI:29108"/>
        <label>2</label>
    </ligand>
</feature>
<evidence type="ECO:0000256" key="15">
    <source>
        <dbReference type="RuleBase" id="RU004241"/>
    </source>
</evidence>
<comment type="catalytic activity">
    <reaction evidence="1">
        <text>2 a phenolic donor + H2O2 = 2 a phenolic radical donor + 2 H2O</text>
        <dbReference type="Rhea" id="RHEA:56136"/>
        <dbReference type="ChEBI" id="CHEBI:15377"/>
        <dbReference type="ChEBI" id="CHEBI:16240"/>
        <dbReference type="ChEBI" id="CHEBI:139520"/>
        <dbReference type="ChEBI" id="CHEBI:139521"/>
        <dbReference type="EC" id="1.11.1.7"/>
    </reaction>
</comment>
<evidence type="ECO:0000256" key="14">
    <source>
        <dbReference type="PIRSR" id="PIRSR600823-5"/>
    </source>
</evidence>
<dbReference type="SUPFAM" id="SSF48113">
    <property type="entry name" value="Heme-dependent peroxidases"/>
    <property type="match status" value="1"/>
</dbReference>
<keyword evidence="10" id="KW-0376">Hydrogen peroxide</keyword>
<dbReference type="GO" id="GO:0006979">
    <property type="term" value="P:response to oxidative stress"/>
    <property type="evidence" value="ECO:0007669"/>
    <property type="project" value="InterPro"/>
</dbReference>
<dbReference type="InterPro" id="IPR000823">
    <property type="entry name" value="Peroxidase_pln"/>
</dbReference>
<reference evidence="18" key="1">
    <citation type="submission" date="2016-03" db="EMBL/GenBank/DDBJ databases">
        <title>Mechanisms controlling the formation of the plant cell surface in tip-growing cells are functionally conserved among land plants.</title>
        <authorList>
            <person name="Honkanen S."/>
            <person name="Jones V.A."/>
            <person name="Morieri G."/>
            <person name="Champion C."/>
            <person name="Hetherington A.J."/>
            <person name="Kelly S."/>
            <person name="Saint-Marcoux D."/>
            <person name="Proust H."/>
            <person name="Prescott H."/>
            <person name="Dolan L."/>
        </authorList>
    </citation>
    <scope>NUCLEOTIDE SEQUENCE [LARGE SCALE GENOMIC DNA]</scope>
    <source>
        <tissue evidence="18">Whole gametophyte</tissue>
    </source>
</reference>
<feature type="chain" id="PRO_5008052518" description="peroxidase" evidence="16">
    <location>
        <begin position="23"/>
        <end position="279"/>
    </location>
</feature>
<feature type="binding site" evidence="12">
    <location>
        <position position="202"/>
    </location>
    <ligand>
        <name>Ca(2+)</name>
        <dbReference type="ChEBI" id="CHEBI:29108"/>
        <label>2</label>
    </ligand>
</feature>
<keyword evidence="7" id="KW-0560">Oxidoreductase</keyword>
<feature type="binding site" evidence="12">
    <location>
        <position position="71"/>
    </location>
    <ligand>
        <name>Ca(2+)</name>
        <dbReference type="ChEBI" id="CHEBI:29108"/>
        <label>1</label>
    </ligand>
</feature>
<feature type="binding site" evidence="12">
    <location>
        <position position="69"/>
    </location>
    <ligand>
        <name>Ca(2+)</name>
        <dbReference type="ChEBI" id="CHEBI:29108"/>
        <label>1</label>
    </ligand>
</feature>
<comment type="cofactor">
    <cofactor evidence="12">
        <name>Ca(2+)</name>
        <dbReference type="ChEBI" id="CHEBI:29108"/>
    </cofactor>
    <text evidence="12">Binds 2 calcium ions per subunit.</text>
</comment>
<keyword evidence="5" id="KW-0349">Heme</keyword>
<feature type="binding site" description="axial binding residue" evidence="12">
    <location>
        <position position="146"/>
    </location>
    <ligand>
        <name>heme b</name>
        <dbReference type="ChEBI" id="CHEBI:60344"/>
    </ligand>
    <ligandPart>
        <name>Fe</name>
        <dbReference type="ChEBI" id="CHEBI:18248"/>
    </ligandPart>
</feature>
<evidence type="ECO:0000256" key="1">
    <source>
        <dbReference type="ARBA" id="ARBA00000189"/>
    </source>
</evidence>
<dbReference type="Gene3D" id="1.10.520.10">
    <property type="match status" value="2"/>
</dbReference>
<evidence type="ECO:0000256" key="4">
    <source>
        <dbReference type="ARBA" id="ARBA00022559"/>
    </source>
</evidence>
<dbReference type="GO" id="GO:0140825">
    <property type="term" value="F:lactoperoxidase activity"/>
    <property type="evidence" value="ECO:0007669"/>
    <property type="project" value="UniProtKB-EC"/>
</dbReference>
<keyword evidence="16" id="KW-0732">Signal</keyword>
<dbReference type="EMBL" id="LVLJ01001114">
    <property type="protein sequence ID" value="OAE31346.1"/>
    <property type="molecule type" value="Genomic_DNA"/>
</dbReference>
<feature type="disulfide bond" evidence="14">
    <location>
        <begin position="67"/>
        <end position="72"/>
    </location>
</feature>
<accession>A0A176WGS1</accession>
<keyword evidence="4" id="KW-0575">Peroxidase</keyword>
<keyword evidence="9 14" id="KW-1015">Disulfide bond</keyword>
<feature type="binding site" evidence="12">
    <location>
        <position position="66"/>
    </location>
    <ligand>
        <name>Ca(2+)</name>
        <dbReference type="ChEBI" id="CHEBI:29108"/>
        <label>1</label>
    </ligand>
</feature>
<dbReference type="AlphaFoldDB" id="A0A176WGS1"/>
<dbReference type="GO" id="GO:0020037">
    <property type="term" value="F:heme binding"/>
    <property type="evidence" value="ECO:0007669"/>
    <property type="project" value="InterPro"/>
</dbReference>
<dbReference type="PROSITE" id="PS00436">
    <property type="entry name" value="PEROXIDASE_2"/>
    <property type="match status" value="1"/>
</dbReference>
<feature type="disulfide bond" evidence="14">
    <location>
        <begin position="153"/>
        <end position="185"/>
    </location>
</feature>
<protein>
    <recommendedName>
        <fullName evidence="3">peroxidase</fullName>
        <ecNumber evidence="3">1.11.1.7</ecNumber>
    </recommendedName>
</protein>
<evidence type="ECO:0000256" key="12">
    <source>
        <dbReference type="PIRSR" id="PIRSR600823-3"/>
    </source>
</evidence>
<proteinExistence type="inferred from homology"/>
<feature type="binding site" evidence="12">
    <location>
        <position position="199"/>
    </location>
    <ligand>
        <name>Ca(2+)</name>
        <dbReference type="ChEBI" id="CHEBI:29108"/>
        <label>2</label>
    </ligand>
</feature>
<dbReference type="Gene3D" id="1.10.420.10">
    <property type="entry name" value="Peroxidase, domain 2"/>
    <property type="match status" value="1"/>
</dbReference>
<feature type="disulfide bond" evidence="14">
    <location>
        <begin position="119"/>
        <end position="274"/>
    </location>
</feature>